<dbReference type="Proteomes" id="UP000299102">
    <property type="component" value="Unassembled WGS sequence"/>
</dbReference>
<comment type="caution">
    <text evidence="1">The sequence shown here is derived from an EMBL/GenBank/DDBJ whole genome shotgun (WGS) entry which is preliminary data.</text>
</comment>
<evidence type="ECO:0000313" key="2">
    <source>
        <dbReference type="Proteomes" id="UP000299102"/>
    </source>
</evidence>
<sequence length="165" mass="18635">MLWSTSLQHENGSVRPRVRAPVAYFPLHQPISPSIRYPIPSQEAGNAPVTALGKVDTVENRLYTDEPRTEIFQINATPRILHENLHGVRDRRYESLLSERARGRRAFSGGAPPSSNNNAGGLADVGHVVRHFQQENEYVRPQRKYSPPPMDTRNPIRFITVLSAF</sequence>
<name>A0A4C1VA15_EUMVA</name>
<dbReference type="AlphaFoldDB" id="A0A4C1VA15"/>
<keyword evidence="2" id="KW-1185">Reference proteome</keyword>
<proteinExistence type="predicted"/>
<evidence type="ECO:0000313" key="1">
    <source>
        <dbReference type="EMBL" id="GBP34744.1"/>
    </source>
</evidence>
<reference evidence="1 2" key="1">
    <citation type="journal article" date="2019" name="Commun. Biol.">
        <title>The bagworm genome reveals a unique fibroin gene that provides high tensile strength.</title>
        <authorList>
            <person name="Kono N."/>
            <person name="Nakamura H."/>
            <person name="Ohtoshi R."/>
            <person name="Tomita M."/>
            <person name="Numata K."/>
            <person name="Arakawa K."/>
        </authorList>
    </citation>
    <scope>NUCLEOTIDE SEQUENCE [LARGE SCALE GENOMIC DNA]</scope>
</reference>
<gene>
    <name evidence="1" type="ORF">EVAR_25748_1</name>
</gene>
<dbReference type="EMBL" id="BGZK01000293">
    <property type="protein sequence ID" value="GBP34744.1"/>
    <property type="molecule type" value="Genomic_DNA"/>
</dbReference>
<organism evidence="1 2">
    <name type="scientific">Eumeta variegata</name>
    <name type="common">Bagworm moth</name>
    <name type="synonym">Eumeta japonica</name>
    <dbReference type="NCBI Taxonomy" id="151549"/>
    <lineage>
        <taxon>Eukaryota</taxon>
        <taxon>Metazoa</taxon>
        <taxon>Ecdysozoa</taxon>
        <taxon>Arthropoda</taxon>
        <taxon>Hexapoda</taxon>
        <taxon>Insecta</taxon>
        <taxon>Pterygota</taxon>
        <taxon>Neoptera</taxon>
        <taxon>Endopterygota</taxon>
        <taxon>Lepidoptera</taxon>
        <taxon>Glossata</taxon>
        <taxon>Ditrysia</taxon>
        <taxon>Tineoidea</taxon>
        <taxon>Psychidae</taxon>
        <taxon>Oiketicinae</taxon>
        <taxon>Eumeta</taxon>
    </lineage>
</organism>
<accession>A0A4C1VA15</accession>
<protein>
    <submittedName>
        <fullName evidence="1">Uncharacterized protein</fullName>
    </submittedName>
</protein>